<keyword evidence="6 8" id="KW-1133">Transmembrane helix</keyword>
<evidence type="ECO:0000256" key="4">
    <source>
        <dbReference type="ARBA" id="ARBA00022692"/>
    </source>
</evidence>
<dbReference type="Pfam" id="PF02109">
    <property type="entry name" value="DAD"/>
    <property type="match status" value="1"/>
</dbReference>
<evidence type="ECO:0000256" key="6">
    <source>
        <dbReference type="ARBA" id="ARBA00022989"/>
    </source>
</evidence>
<evidence type="ECO:0000313" key="9">
    <source>
        <dbReference type="Proteomes" id="UP000695000"/>
    </source>
</evidence>
<feature type="transmembrane region" description="Helical" evidence="8">
    <location>
        <begin position="93"/>
        <end position="111"/>
    </location>
</feature>
<name>A0ABM1M3T0_NICVS</name>
<comment type="subunit">
    <text evidence="8">Component of the oligosaccharyltransferase (OST) complex.</text>
</comment>
<keyword evidence="9" id="KW-1185">Reference proteome</keyword>
<comment type="similarity">
    <text evidence="3 8">Belongs to the DAD/OST2 family.</text>
</comment>
<evidence type="ECO:0000313" key="10">
    <source>
        <dbReference type="RefSeq" id="XP_017769230.1"/>
    </source>
</evidence>
<sequence>MANVGTVISKFYKEYNTKTSRELKIIDAYLFYILLTGIIQFIYCLLVGTFPFNSFLSGFLSTVSSFILAVCLRIQCNPENRKQFKDLSAERGFADFMFAHALLHLVIMNFLG</sequence>
<evidence type="ECO:0000256" key="1">
    <source>
        <dbReference type="ARBA" id="ARBA00004477"/>
    </source>
</evidence>
<comment type="subcellular location">
    <subcellularLocation>
        <location evidence="1 8">Endoplasmic reticulum membrane</location>
        <topology evidence="1 8">Multi-pass membrane protein</topology>
    </subcellularLocation>
</comment>
<organism evidence="9 10">
    <name type="scientific">Nicrophorus vespilloides</name>
    <name type="common">Boreal carrion beetle</name>
    <dbReference type="NCBI Taxonomy" id="110193"/>
    <lineage>
        <taxon>Eukaryota</taxon>
        <taxon>Metazoa</taxon>
        <taxon>Ecdysozoa</taxon>
        <taxon>Arthropoda</taxon>
        <taxon>Hexapoda</taxon>
        <taxon>Insecta</taxon>
        <taxon>Pterygota</taxon>
        <taxon>Neoptera</taxon>
        <taxon>Endopterygota</taxon>
        <taxon>Coleoptera</taxon>
        <taxon>Polyphaga</taxon>
        <taxon>Staphyliniformia</taxon>
        <taxon>Silphidae</taxon>
        <taxon>Nicrophorinae</taxon>
        <taxon>Nicrophorus</taxon>
    </lineage>
</organism>
<feature type="transmembrane region" description="Helical" evidence="8">
    <location>
        <begin position="28"/>
        <end position="48"/>
    </location>
</feature>
<feature type="transmembrane region" description="Helical" evidence="8">
    <location>
        <begin position="54"/>
        <end position="72"/>
    </location>
</feature>
<dbReference type="PANTHER" id="PTHR10705:SF0">
    <property type="entry name" value="DOLICHYL-DIPHOSPHOOLIGOSACCHARIDE--PROTEIN GLYCOSYLTRANSFERASE SUBUNIT DAD1"/>
    <property type="match status" value="1"/>
</dbReference>
<evidence type="ECO:0000256" key="7">
    <source>
        <dbReference type="ARBA" id="ARBA00023136"/>
    </source>
</evidence>
<evidence type="ECO:0000256" key="5">
    <source>
        <dbReference type="ARBA" id="ARBA00022824"/>
    </source>
</evidence>
<dbReference type="RefSeq" id="XP_017769230.1">
    <property type="nucleotide sequence ID" value="XM_017913741.1"/>
</dbReference>
<evidence type="ECO:0000256" key="3">
    <source>
        <dbReference type="ARBA" id="ARBA00009386"/>
    </source>
</evidence>
<accession>A0ABM1M3T0</accession>
<keyword evidence="5 8" id="KW-0256">Endoplasmic reticulum</keyword>
<keyword evidence="7 8" id="KW-0472">Membrane</keyword>
<comment type="pathway">
    <text evidence="2 8">Protein modification; protein glycosylation.</text>
</comment>
<gene>
    <name evidence="10" type="primary">LOC108557289</name>
</gene>
<reference evidence="10" key="1">
    <citation type="submission" date="2025-08" db="UniProtKB">
        <authorList>
            <consortium name="RefSeq"/>
        </authorList>
    </citation>
    <scope>IDENTIFICATION</scope>
    <source>
        <tissue evidence="10">Whole Larva</tissue>
    </source>
</reference>
<comment type="function">
    <text evidence="8">Subunit of the oligosaccharyl transferase (OST) complex that catalyzes the initial transfer of a defined glycan (Glc(3)Man(9)GlcNAc(2) in eukaryotes) from the lipid carrier dolichol-pyrophosphate to an asparagine residue within an Asn-X-Ser/Thr consensus motif in nascent polypeptide chains, the first step in protein N-glycosylation. N-glycosylation occurs cotranslationally and the complex associates with the Sec61 complex at the channel-forming translocon complex that mediates protein translocation across the endoplasmic reticulum (ER). All subunits are required for a maximal enzyme activity.</text>
</comment>
<dbReference type="GeneID" id="108557289"/>
<keyword evidence="4 8" id="KW-0812">Transmembrane</keyword>
<protein>
    <recommendedName>
        <fullName evidence="8">Dolichyl-diphosphooligosaccharide--protein glycosyltransferase subunit DAD1</fullName>
        <shortName evidence="8">Oligosaccharyl transferase subunit DAD1</shortName>
    </recommendedName>
</protein>
<proteinExistence type="inferred from homology"/>
<evidence type="ECO:0000256" key="2">
    <source>
        <dbReference type="ARBA" id="ARBA00004922"/>
    </source>
</evidence>
<evidence type="ECO:0000256" key="8">
    <source>
        <dbReference type="RuleBase" id="RU361136"/>
    </source>
</evidence>
<dbReference type="InterPro" id="IPR003038">
    <property type="entry name" value="DAD/Ost2"/>
</dbReference>
<dbReference type="Proteomes" id="UP000695000">
    <property type="component" value="Unplaced"/>
</dbReference>
<dbReference type="PIRSF" id="PIRSF005588">
    <property type="entry name" value="DAD"/>
    <property type="match status" value="1"/>
</dbReference>
<dbReference type="PANTHER" id="PTHR10705">
    <property type="entry name" value="DOLICHYL-DIPHOSPHOOLIGOSACCHARIDE--PROTEIN GLYCOSYLTRANSFERASE SUBUNIT DAD1"/>
    <property type="match status" value="1"/>
</dbReference>